<dbReference type="Proteomes" id="UP000619545">
    <property type="component" value="Unassembled WGS sequence"/>
</dbReference>
<evidence type="ECO:0000259" key="2">
    <source>
        <dbReference type="Pfam" id="PF12804"/>
    </source>
</evidence>
<comment type="caution">
    <text evidence="3">The sequence shown here is derived from an EMBL/GenBank/DDBJ whole genome shotgun (WGS) entry which is preliminary data.</text>
</comment>
<dbReference type="Gene3D" id="3.90.550.10">
    <property type="entry name" value="Spore Coat Polysaccharide Biosynthesis Protein SpsA, Chain A"/>
    <property type="match status" value="1"/>
</dbReference>
<protein>
    <submittedName>
        <fullName evidence="3">NTP transferase domain-containing protein</fullName>
    </submittedName>
</protein>
<organism evidence="3 4">
    <name type="scientific">Methanopyrus kandleri</name>
    <dbReference type="NCBI Taxonomy" id="2320"/>
    <lineage>
        <taxon>Archaea</taxon>
        <taxon>Methanobacteriati</taxon>
        <taxon>Methanobacteriota</taxon>
        <taxon>Methanomada group</taxon>
        <taxon>Methanopyri</taxon>
        <taxon>Methanopyrales</taxon>
        <taxon>Methanopyraceae</taxon>
        <taxon>Methanopyrus</taxon>
    </lineage>
</organism>
<gene>
    <name evidence="3" type="ORF">HA336_06615</name>
</gene>
<evidence type="ECO:0000313" key="3">
    <source>
        <dbReference type="EMBL" id="HII70886.1"/>
    </source>
</evidence>
<proteinExistence type="predicted"/>
<dbReference type="InterPro" id="IPR029044">
    <property type="entry name" value="Nucleotide-diphossugar_trans"/>
</dbReference>
<dbReference type="GO" id="GO:0016779">
    <property type="term" value="F:nucleotidyltransferase activity"/>
    <property type="evidence" value="ECO:0007669"/>
    <property type="project" value="UniProtKB-ARBA"/>
</dbReference>
<dbReference type="GeneID" id="1478265"/>
<feature type="domain" description="MobA-like NTP transferase" evidence="2">
    <location>
        <begin position="6"/>
        <end position="121"/>
    </location>
</feature>
<dbReference type="AlphaFoldDB" id="A0A832TB56"/>
<name>A0A832TB56_9EURY</name>
<dbReference type="InterPro" id="IPR025877">
    <property type="entry name" value="MobA-like_NTP_Trfase"/>
</dbReference>
<dbReference type="SUPFAM" id="SSF53448">
    <property type="entry name" value="Nucleotide-diphospho-sugar transferases"/>
    <property type="match status" value="1"/>
</dbReference>
<evidence type="ECO:0000313" key="4">
    <source>
        <dbReference type="Proteomes" id="UP000619545"/>
    </source>
</evidence>
<dbReference type="Pfam" id="PF12804">
    <property type="entry name" value="NTP_transf_3"/>
    <property type="match status" value="1"/>
</dbReference>
<sequence>MPKLPALVMAGGRAKRMGGVEKPAVEVAGKPLLVWVLEALQDCCCVDRITVAVSRDAGVTRSIAERLGAEVVVTPGDGYVHDLRFALESVGTPALTVTADLPCLTPDIVGLVIAAWAAVPEPSLSVWVPRSLIVKAGLSLWRRFESTVGNVRAVVVGLNVVGGLRKTDEFKLLLDEPRLAYNVNTWHDLRKVEGVLRSCPREERAQGLQALKTR</sequence>
<keyword evidence="1 3" id="KW-0808">Transferase</keyword>
<accession>A0A832TB56</accession>
<dbReference type="RefSeq" id="WP_158296011.1">
    <property type="nucleotide sequence ID" value="NZ_DUJS01000004.1"/>
</dbReference>
<reference evidence="3" key="1">
    <citation type="journal article" date="2020" name="bioRxiv">
        <title>A rank-normalized archaeal taxonomy based on genome phylogeny resolves widespread incomplete and uneven classifications.</title>
        <authorList>
            <person name="Rinke C."/>
            <person name="Chuvochina M."/>
            <person name="Mussig A.J."/>
            <person name="Chaumeil P.-A."/>
            <person name="Waite D.W."/>
            <person name="Whitman W.B."/>
            <person name="Parks D.H."/>
            <person name="Hugenholtz P."/>
        </authorList>
    </citation>
    <scope>NUCLEOTIDE SEQUENCE</scope>
    <source>
        <strain evidence="3">UBA8853</strain>
    </source>
</reference>
<dbReference type="PANTHER" id="PTHR19136">
    <property type="entry name" value="MOLYBDENUM COFACTOR GUANYLYLTRANSFERASE"/>
    <property type="match status" value="1"/>
</dbReference>
<evidence type="ECO:0000256" key="1">
    <source>
        <dbReference type="ARBA" id="ARBA00022679"/>
    </source>
</evidence>
<dbReference type="PANTHER" id="PTHR19136:SF86">
    <property type="entry name" value="ADENOSYLCOBINAMIDE-PHOSPHATE GUANYLYLTRANSFERASE"/>
    <property type="match status" value="1"/>
</dbReference>
<dbReference type="EMBL" id="DUJS01000004">
    <property type="protein sequence ID" value="HII70886.1"/>
    <property type="molecule type" value="Genomic_DNA"/>
</dbReference>